<dbReference type="EMBL" id="WWVX01000004">
    <property type="protein sequence ID" value="MZL69542.1"/>
    <property type="molecule type" value="Genomic_DNA"/>
</dbReference>
<keyword evidence="5" id="KW-1185">Reference proteome</keyword>
<evidence type="ECO:0000313" key="4">
    <source>
        <dbReference type="Proteomes" id="UP000184089"/>
    </source>
</evidence>
<keyword evidence="1" id="KW-0812">Transmembrane</keyword>
<reference evidence="2 5" key="3">
    <citation type="journal article" date="2019" name="Nat. Med.">
        <title>A library of human gut bacterial isolates paired with longitudinal multiomics data enables mechanistic microbiome research.</title>
        <authorList>
            <person name="Poyet M."/>
            <person name="Groussin M."/>
            <person name="Gibbons S.M."/>
            <person name="Avila-Pacheco J."/>
            <person name="Jiang X."/>
            <person name="Kearney S.M."/>
            <person name="Perrotta A.R."/>
            <person name="Berdy B."/>
            <person name="Zhao S."/>
            <person name="Lieberman T.D."/>
            <person name="Swanson P.K."/>
            <person name="Smith M."/>
            <person name="Roesemann S."/>
            <person name="Alexander J.E."/>
            <person name="Rich S.A."/>
            <person name="Livny J."/>
            <person name="Vlamakis H."/>
            <person name="Clish C."/>
            <person name="Bullock K."/>
            <person name="Deik A."/>
            <person name="Scott J."/>
            <person name="Pierce K.A."/>
            <person name="Xavier R.J."/>
            <person name="Alm E.J."/>
        </authorList>
    </citation>
    <scope>NUCLEOTIDE SEQUENCE [LARGE SCALE GENOMIC DNA]</scope>
    <source>
        <strain evidence="2 5">BIOML-A2</strain>
    </source>
</reference>
<feature type="transmembrane region" description="Helical" evidence="1">
    <location>
        <begin position="292"/>
        <end position="315"/>
    </location>
</feature>
<proteinExistence type="predicted"/>
<reference evidence="4" key="2">
    <citation type="submission" date="2016-11" db="EMBL/GenBank/DDBJ databases">
        <authorList>
            <person name="Jaros S."/>
            <person name="Januszkiewicz K."/>
            <person name="Wedrychowicz H."/>
        </authorList>
    </citation>
    <scope>NUCLEOTIDE SEQUENCE [LARGE SCALE GENOMIC DNA]</scope>
    <source>
        <strain evidence="4">DSM 4029</strain>
    </source>
</reference>
<dbReference type="EMBL" id="FQVY01000001">
    <property type="protein sequence ID" value="SHF77702.1"/>
    <property type="molecule type" value="Genomic_DNA"/>
</dbReference>
<name>A0AAQ1MC67_9FIRM</name>
<evidence type="ECO:0000256" key="1">
    <source>
        <dbReference type="SAM" id="Phobius"/>
    </source>
</evidence>
<feature type="transmembrane region" description="Helical" evidence="1">
    <location>
        <begin position="258"/>
        <end position="280"/>
    </location>
</feature>
<protein>
    <submittedName>
        <fullName evidence="3">Uncharacterized protein</fullName>
    </submittedName>
</protein>
<dbReference type="Proteomes" id="UP000184089">
    <property type="component" value="Unassembled WGS sequence"/>
</dbReference>
<feature type="transmembrane region" description="Helical" evidence="1">
    <location>
        <begin position="98"/>
        <end position="117"/>
    </location>
</feature>
<dbReference type="Proteomes" id="UP000474718">
    <property type="component" value="Unassembled WGS sequence"/>
</dbReference>
<feature type="transmembrane region" description="Helical" evidence="1">
    <location>
        <begin position="228"/>
        <end position="246"/>
    </location>
</feature>
<feature type="transmembrane region" description="Helical" evidence="1">
    <location>
        <begin position="164"/>
        <end position="190"/>
    </location>
</feature>
<feature type="transmembrane region" description="Helical" evidence="1">
    <location>
        <begin position="36"/>
        <end position="57"/>
    </location>
</feature>
<evidence type="ECO:0000313" key="5">
    <source>
        <dbReference type="Proteomes" id="UP000474718"/>
    </source>
</evidence>
<comment type="caution">
    <text evidence="3">The sequence shown here is derived from an EMBL/GenBank/DDBJ whole genome shotgun (WGS) entry which is preliminary data.</text>
</comment>
<feature type="transmembrane region" description="Helical" evidence="1">
    <location>
        <begin position="63"/>
        <end position="86"/>
    </location>
</feature>
<keyword evidence="1" id="KW-0472">Membrane</keyword>
<sequence length="318" mass="33948">MWWMLVLAAAVGEIYTAVKLAYYGELWGRARGGEPTAWMAAAAALPLWGAALCAGWSRRADLALGGVGGALLLWAAAGGCALLAALETAFSWGEVSGRRVLCLLGGCGAVVLLPAFGMDIPLGPVRALTPVLLLLGGVELTYRRELRRPPARALADGPLRGPRLWWRVGVLAVAAFLGGLFLCCGLSHLLGEGAASPLWAALFLGAPLSAPAAVCWGKLVRRGESARLAPFLLRLGWMGLLALPLSDLACRGESVYRFDASALLLWLLCLYALAALFWCLRLLRRRERSGAVLLTCRILCVCLPLCALLFFWLGLRRG</sequence>
<gene>
    <name evidence="2" type="ORF">GT747_07195</name>
    <name evidence="3" type="ORF">SAMN05444424_0644</name>
</gene>
<feature type="transmembrane region" description="Helical" evidence="1">
    <location>
        <begin position="196"/>
        <end position="216"/>
    </location>
</feature>
<keyword evidence="1" id="KW-1133">Transmembrane helix</keyword>
<dbReference type="RefSeq" id="WP_143161553.1">
    <property type="nucleotide sequence ID" value="NZ_FQVY01000001.1"/>
</dbReference>
<evidence type="ECO:0000313" key="3">
    <source>
        <dbReference type="EMBL" id="SHF77702.1"/>
    </source>
</evidence>
<accession>A0AAQ1MC67</accession>
<dbReference type="AlphaFoldDB" id="A0AAQ1MC67"/>
<reference evidence="3" key="1">
    <citation type="submission" date="2016-11" db="EMBL/GenBank/DDBJ databases">
        <authorList>
            <person name="Varghese N."/>
            <person name="Submissions S."/>
        </authorList>
    </citation>
    <scope>NUCLEOTIDE SEQUENCE</scope>
    <source>
        <strain evidence="3">DSM 4029</strain>
    </source>
</reference>
<organism evidence="3 4">
    <name type="scientific">Bittarella massiliensis</name>
    <name type="common">ex Durand et al. 2017</name>
    <dbReference type="NCBI Taxonomy" id="1720313"/>
    <lineage>
        <taxon>Bacteria</taxon>
        <taxon>Bacillati</taxon>
        <taxon>Bacillota</taxon>
        <taxon>Clostridia</taxon>
        <taxon>Eubacteriales</taxon>
        <taxon>Oscillospiraceae</taxon>
        <taxon>Bittarella (ex Durand et al. 2017)</taxon>
    </lineage>
</organism>
<evidence type="ECO:0000313" key="2">
    <source>
        <dbReference type="EMBL" id="MZL69542.1"/>
    </source>
</evidence>
<feature type="transmembrane region" description="Helical" evidence="1">
    <location>
        <begin position="6"/>
        <end position="24"/>
    </location>
</feature>